<reference evidence="6" key="1">
    <citation type="submission" date="2016-07" db="EMBL/GenBank/DDBJ databases">
        <title>Frankia sp. NRRL B-16219 Genome sequencing.</title>
        <authorList>
            <person name="Ghodhbane-Gtari F."/>
            <person name="Swanson E."/>
            <person name="Gueddou A."/>
            <person name="Louati M."/>
            <person name="Nouioui I."/>
            <person name="Hezbri K."/>
            <person name="Abebe-Akele F."/>
            <person name="Simpson S."/>
            <person name="Morris K."/>
            <person name="Thomas K."/>
            <person name="Gtari M."/>
            <person name="Tisa L.S."/>
        </authorList>
    </citation>
    <scope>NUCLEOTIDE SEQUENCE [LARGE SCALE GENOMIC DNA]</scope>
    <source>
        <strain evidence="6">NRRL B-16219</strain>
    </source>
</reference>
<accession>A0A1S1PR03</accession>
<dbReference type="InterPro" id="IPR036388">
    <property type="entry name" value="WH-like_DNA-bd_sf"/>
</dbReference>
<dbReference type="GO" id="GO:0045892">
    <property type="term" value="P:negative regulation of DNA-templated transcription"/>
    <property type="evidence" value="ECO:0007669"/>
    <property type="project" value="InterPro"/>
</dbReference>
<evidence type="ECO:0000313" key="5">
    <source>
        <dbReference type="EMBL" id="OHV25213.1"/>
    </source>
</evidence>
<dbReference type="Gene3D" id="1.10.10.10">
    <property type="entry name" value="Winged helix-like DNA-binding domain superfamily/Winged helix DNA-binding domain"/>
    <property type="match status" value="1"/>
</dbReference>
<dbReference type="SUPFAM" id="SSF46785">
    <property type="entry name" value="Winged helix' DNA-binding domain"/>
    <property type="match status" value="1"/>
</dbReference>
<keyword evidence="6" id="KW-1185">Reference proteome</keyword>
<dbReference type="InterPro" id="IPR005650">
    <property type="entry name" value="BlaI_family"/>
</dbReference>
<sequence>MVDILAQSGGALSPAQVRARLPGSIPLSYSTVVTILTRLHAKGLVTRHRDGRAYRYAAGDPAAAAARRMTRLLDDQADHRVALAHFLAALSPGDEALLRSLITESDE</sequence>
<proteinExistence type="inferred from homology"/>
<keyword evidence="4" id="KW-0804">Transcription</keyword>
<evidence type="ECO:0000256" key="4">
    <source>
        <dbReference type="ARBA" id="ARBA00023163"/>
    </source>
</evidence>
<dbReference type="AlphaFoldDB" id="A0A1S1PR03"/>
<evidence type="ECO:0000256" key="3">
    <source>
        <dbReference type="ARBA" id="ARBA00023125"/>
    </source>
</evidence>
<keyword evidence="3" id="KW-0238">DNA-binding</keyword>
<comment type="caution">
    <text evidence="5">The sequence shown here is derived from an EMBL/GenBank/DDBJ whole genome shotgun (WGS) entry which is preliminary data.</text>
</comment>
<evidence type="ECO:0000256" key="1">
    <source>
        <dbReference type="ARBA" id="ARBA00011046"/>
    </source>
</evidence>
<name>A0A1S1PR03_9ACTN</name>
<evidence type="ECO:0000313" key="6">
    <source>
        <dbReference type="Proteomes" id="UP000179769"/>
    </source>
</evidence>
<dbReference type="EMBL" id="MAXA01000231">
    <property type="protein sequence ID" value="OHV25213.1"/>
    <property type="molecule type" value="Genomic_DNA"/>
</dbReference>
<gene>
    <name evidence="5" type="ORF">BBK14_22435</name>
</gene>
<keyword evidence="2" id="KW-0805">Transcription regulation</keyword>
<dbReference type="InterPro" id="IPR036390">
    <property type="entry name" value="WH_DNA-bd_sf"/>
</dbReference>
<comment type="similarity">
    <text evidence="1">Belongs to the BlaI transcriptional regulatory family.</text>
</comment>
<evidence type="ECO:0008006" key="7">
    <source>
        <dbReference type="Google" id="ProtNLM"/>
    </source>
</evidence>
<organism evidence="5 6">
    <name type="scientific">Parafrankia soli</name>
    <dbReference type="NCBI Taxonomy" id="2599596"/>
    <lineage>
        <taxon>Bacteria</taxon>
        <taxon>Bacillati</taxon>
        <taxon>Actinomycetota</taxon>
        <taxon>Actinomycetes</taxon>
        <taxon>Frankiales</taxon>
        <taxon>Frankiaceae</taxon>
        <taxon>Parafrankia</taxon>
    </lineage>
</organism>
<dbReference type="Proteomes" id="UP000179769">
    <property type="component" value="Unassembled WGS sequence"/>
</dbReference>
<evidence type="ECO:0000256" key="2">
    <source>
        <dbReference type="ARBA" id="ARBA00023015"/>
    </source>
</evidence>
<protein>
    <recommendedName>
        <fullName evidence="7">CopY family transcriptional regulator</fullName>
    </recommendedName>
</protein>
<dbReference type="Pfam" id="PF03965">
    <property type="entry name" value="Penicillinase_R"/>
    <property type="match status" value="1"/>
</dbReference>
<dbReference type="GO" id="GO:0003677">
    <property type="term" value="F:DNA binding"/>
    <property type="evidence" value="ECO:0007669"/>
    <property type="project" value="UniProtKB-KW"/>
</dbReference>